<dbReference type="AlphaFoldDB" id="A0A4Z0C7T1"/>
<name>A0A4Z0C7T1_9BURK</name>
<keyword evidence="2" id="KW-1185">Reference proteome</keyword>
<reference evidence="1 2" key="1">
    <citation type="submission" date="2019-03" db="EMBL/GenBank/DDBJ databases">
        <title>Ramlibacter sp. 18x22-1, whole genome shotgun sequence.</title>
        <authorList>
            <person name="Zhang X."/>
            <person name="Feng G."/>
            <person name="Zhu H."/>
        </authorList>
    </citation>
    <scope>NUCLEOTIDE SEQUENCE [LARGE SCALE GENOMIC DNA]</scope>
    <source>
        <strain evidence="1 2">18x22-1</strain>
    </source>
</reference>
<gene>
    <name evidence="1" type="ORF">EZ216_00805</name>
</gene>
<proteinExistence type="predicted"/>
<accession>A0A4Z0C7T1</accession>
<evidence type="ECO:0000313" key="1">
    <source>
        <dbReference type="EMBL" id="TFZ07737.1"/>
    </source>
</evidence>
<dbReference type="OrthoDB" id="6504658at2"/>
<protein>
    <submittedName>
        <fullName evidence="1">Uncharacterized protein</fullName>
    </submittedName>
</protein>
<dbReference type="EMBL" id="SMLK01000001">
    <property type="protein sequence ID" value="TFZ07737.1"/>
    <property type="molecule type" value="Genomic_DNA"/>
</dbReference>
<evidence type="ECO:0000313" key="2">
    <source>
        <dbReference type="Proteomes" id="UP000297839"/>
    </source>
</evidence>
<sequence>MTTRLVLGDHATQAGDLVLRVGVAEVAALFRRDPPTAGQIEAGIDVVEEAIGAPAAKFAGATLQGEGAQLAAIARAAGVDASREPLTADAVERVFTRLAMAAGGSLPSADALPPGPDFAATLLLLRELMHHLQIGAVKLEPPHSFPPP</sequence>
<dbReference type="Proteomes" id="UP000297839">
    <property type="component" value="Unassembled WGS sequence"/>
</dbReference>
<organism evidence="1 2">
    <name type="scientific">Ramlibacter humi</name>
    <dbReference type="NCBI Taxonomy" id="2530451"/>
    <lineage>
        <taxon>Bacteria</taxon>
        <taxon>Pseudomonadati</taxon>
        <taxon>Pseudomonadota</taxon>
        <taxon>Betaproteobacteria</taxon>
        <taxon>Burkholderiales</taxon>
        <taxon>Comamonadaceae</taxon>
        <taxon>Ramlibacter</taxon>
    </lineage>
</organism>
<comment type="caution">
    <text evidence="1">The sequence shown here is derived from an EMBL/GenBank/DDBJ whole genome shotgun (WGS) entry which is preliminary data.</text>
</comment>
<dbReference type="RefSeq" id="WP_135247674.1">
    <property type="nucleotide sequence ID" value="NZ_SMLK01000001.1"/>
</dbReference>